<feature type="transmembrane region" description="Helical" evidence="2">
    <location>
        <begin position="43"/>
        <end position="64"/>
    </location>
</feature>
<dbReference type="Proteomes" id="UP000816034">
    <property type="component" value="Unassembled WGS sequence"/>
</dbReference>
<keyword evidence="4" id="KW-1185">Reference proteome</keyword>
<protein>
    <submittedName>
        <fullName evidence="3">Uncharacterized protein</fullName>
    </submittedName>
</protein>
<comment type="similarity">
    <text evidence="1">Belongs to the DP1 family.</text>
</comment>
<keyword evidence="2" id="KW-1133">Transmembrane helix</keyword>
<sequence length="222" mass="25047">MFFLPWSLRCFIGSLTLFNCNVFASYHSYKALSARNAQESTRWLMYWCVMAAFLSLENIFYSLLHNMVPFYPEIKVISLLLLVVSSHAPIYVLHQWVIPKLESLNVPYYINNVLLNHVVTYLTYGFGMVFSKLAKKSAKINKNNVEQLDAMIGAIDDISYELKKIRKEALRSLHRTSSGIQAHGSPKAGTSGEITRNRVSLGIGEILSNSTLIIGVSSSNQF</sequence>
<organism evidence="3 4">
    <name type="scientific">Naegleria lovaniensis</name>
    <name type="common">Amoeba</name>
    <dbReference type="NCBI Taxonomy" id="51637"/>
    <lineage>
        <taxon>Eukaryota</taxon>
        <taxon>Discoba</taxon>
        <taxon>Heterolobosea</taxon>
        <taxon>Tetramitia</taxon>
        <taxon>Eutetramitia</taxon>
        <taxon>Vahlkampfiidae</taxon>
        <taxon>Naegleria</taxon>
    </lineage>
</organism>
<dbReference type="AlphaFoldDB" id="A0AA88KIR3"/>
<evidence type="ECO:0000256" key="2">
    <source>
        <dbReference type="SAM" id="Phobius"/>
    </source>
</evidence>
<feature type="transmembrane region" description="Helical" evidence="2">
    <location>
        <begin position="114"/>
        <end position="134"/>
    </location>
</feature>
<comment type="caution">
    <text evidence="3">The sequence shown here is derived from an EMBL/GenBank/DDBJ whole genome shotgun (WGS) entry which is preliminary data.</text>
</comment>
<evidence type="ECO:0000256" key="1">
    <source>
        <dbReference type="RuleBase" id="RU362006"/>
    </source>
</evidence>
<dbReference type="PANTHER" id="PTHR12300">
    <property type="entry name" value="HVA22-LIKE PROTEINS"/>
    <property type="match status" value="1"/>
</dbReference>
<dbReference type="EMBL" id="PYSW02000023">
    <property type="protein sequence ID" value="KAG2382502.1"/>
    <property type="molecule type" value="Genomic_DNA"/>
</dbReference>
<dbReference type="RefSeq" id="XP_044548181.1">
    <property type="nucleotide sequence ID" value="XM_044694793.1"/>
</dbReference>
<accession>A0AA88KIR3</accession>
<keyword evidence="2" id="KW-0472">Membrane</keyword>
<dbReference type="GeneID" id="68097537"/>
<feature type="transmembrane region" description="Helical" evidence="2">
    <location>
        <begin position="76"/>
        <end position="94"/>
    </location>
</feature>
<evidence type="ECO:0000313" key="4">
    <source>
        <dbReference type="Proteomes" id="UP000816034"/>
    </source>
</evidence>
<dbReference type="Pfam" id="PF03134">
    <property type="entry name" value="TB2_DP1_HVA22"/>
    <property type="match status" value="1"/>
</dbReference>
<proteinExistence type="inferred from homology"/>
<dbReference type="InterPro" id="IPR004345">
    <property type="entry name" value="TB2_DP1_HVA22"/>
</dbReference>
<reference evidence="3 4" key="1">
    <citation type="journal article" date="2018" name="BMC Genomics">
        <title>The genome of Naegleria lovaniensis, the basis for a comparative approach to unravel pathogenicity factors of the human pathogenic amoeba N. fowleri.</title>
        <authorList>
            <person name="Liechti N."/>
            <person name="Schurch N."/>
            <person name="Bruggmann R."/>
            <person name="Wittwer M."/>
        </authorList>
    </citation>
    <scope>NUCLEOTIDE SEQUENCE [LARGE SCALE GENOMIC DNA]</scope>
    <source>
        <strain evidence="3 4">ATCC 30569</strain>
    </source>
</reference>
<evidence type="ECO:0000313" key="3">
    <source>
        <dbReference type="EMBL" id="KAG2382502.1"/>
    </source>
</evidence>
<dbReference type="GO" id="GO:0016020">
    <property type="term" value="C:membrane"/>
    <property type="evidence" value="ECO:0007669"/>
    <property type="project" value="UniProtKB-SubCell"/>
</dbReference>
<keyword evidence="2" id="KW-0812">Transmembrane</keyword>
<name>A0AA88KIR3_NAELO</name>
<comment type="subcellular location">
    <subcellularLocation>
        <location evidence="1">Membrane</location>
        <topology evidence="1">Multi-pass membrane protein</topology>
    </subcellularLocation>
</comment>
<gene>
    <name evidence="3" type="ORF">C9374_005082</name>
</gene>